<name>A0AAQ3QH40_9LILI</name>
<evidence type="ECO:0000313" key="9">
    <source>
        <dbReference type="EMBL" id="WOL08010.1"/>
    </source>
</evidence>
<dbReference type="Pfam" id="PF04576">
    <property type="entry name" value="Zein-binding"/>
    <property type="match status" value="1"/>
</dbReference>
<proteinExistence type="predicted"/>
<feature type="region of interest" description="Disordered" evidence="6">
    <location>
        <begin position="235"/>
        <end position="256"/>
    </location>
</feature>
<organism evidence="9 10">
    <name type="scientific">Canna indica</name>
    <name type="common">Indian-shot</name>
    <dbReference type="NCBI Taxonomy" id="4628"/>
    <lineage>
        <taxon>Eukaryota</taxon>
        <taxon>Viridiplantae</taxon>
        <taxon>Streptophyta</taxon>
        <taxon>Embryophyta</taxon>
        <taxon>Tracheophyta</taxon>
        <taxon>Spermatophyta</taxon>
        <taxon>Magnoliopsida</taxon>
        <taxon>Liliopsida</taxon>
        <taxon>Zingiberales</taxon>
        <taxon>Cannaceae</taxon>
        <taxon>Canna</taxon>
    </lineage>
</organism>
<feature type="coiled-coil region" evidence="5">
    <location>
        <begin position="944"/>
        <end position="985"/>
    </location>
</feature>
<keyword evidence="10" id="KW-1185">Reference proteome</keyword>
<dbReference type="InterPro" id="IPR007656">
    <property type="entry name" value="GTD-bd"/>
</dbReference>
<evidence type="ECO:0000256" key="2">
    <source>
        <dbReference type="ARBA" id="ARBA00022692"/>
    </source>
</evidence>
<evidence type="ECO:0000259" key="8">
    <source>
        <dbReference type="PROSITE" id="PS51775"/>
    </source>
</evidence>
<keyword evidence="2 7" id="KW-0812">Transmembrane</keyword>
<dbReference type="EMBL" id="CP136894">
    <property type="protein sequence ID" value="WOL08010.1"/>
    <property type="molecule type" value="Genomic_DNA"/>
</dbReference>
<sequence>MASKASVSGFRGLSTALSSAFLEWILMFLLFFDALFSYLVTKFSRLCKLQTPCMVCSRLDHIFGNERPGFYVDLICETHKAEISPLAFCSDHGELAHTMCQECLLTHATERKHSPESYKSLADKLEGNFEDPQGIPGVDGDNLHEFPEDYLASVPLLKKDVKLHAVSSLEDKSIRPDITEIDITLSSSAEHGYLHIKHGTRKKRKNASVSPKNDHLASQDIDCFSHVGYSEVKVSSDSDSEVPLQGDGERKSLTNEDGNAMDDLLSHNVESESVIVLKHNLSGGCLDGKTPEELMHSAAVSISDDKTLEKMIPISPVIDNPSETIPNTQISIDELHNISTLSSSTAAGHCIDDSKWNQIEATTVPPQLDFETQDYQEVSVRVSDTKVNVELNDAACKKGDTTTDTKEGDSSEPGQSTSNPMVSCDAYKLSTSAKGCLSSPRSNEVIEGNDSSSVQEDVKIEPGLSIREHVDLSGSFEVAVGTKESLPSPIFNEVTVGKDLSSALEDQRSESAQSISRHMDLNDAYKLAVGTRESISSPRLTEVIVRENSSRVQEDLKSESGQSSSHHMDMNDAYKLAIGTMGSLPSPRFAEVIMGKDSSRVQEDLKLLISQISAARGLESPWNEMSPSPRAYGQGDESVLQNITKTLSLERNESGLESLDGSIVSEVEGETALERLKRQIELDRKSISLLYKELEEERSASAIAANQAMAMITRLQEEKAALQMEALQYQRMMEEQAEYDQEALQKCNELLAQREKEIQDFEADLEDYRKRFADEFSIDKTVEQNGNFLDKEIAFCDKYGESEKSRWSGLGNLTDSLSCFEEEAYISKCLKKLEEKLHLFSNNGIYDNVSNLNLNDDDENGFPDNISANVHGEGLIERNIVLEGGLSTNGQYFDGDEQFHLKDGPLENNQMDENIMSEEKIPRKGPSFGEGNHDVRFDVSKQCKVENKNELVALENEVSRLRQRLETLEADRNFLEHAINSLRNDDGGVQFIKEIACDLRELRRIGITQRDHLIS</sequence>
<dbReference type="GO" id="GO:0016020">
    <property type="term" value="C:membrane"/>
    <property type="evidence" value="ECO:0007669"/>
    <property type="project" value="UniProtKB-SubCell"/>
</dbReference>
<keyword evidence="3 7" id="KW-1133">Transmembrane helix</keyword>
<gene>
    <name evidence="9" type="ORF">Cni_G16761</name>
</gene>
<dbReference type="Proteomes" id="UP001327560">
    <property type="component" value="Chromosome 5"/>
</dbReference>
<dbReference type="AlphaFoldDB" id="A0AAQ3QH40"/>
<dbReference type="GO" id="GO:0080115">
    <property type="term" value="F:myosin XI tail binding"/>
    <property type="evidence" value="ECO:0007669"/>
    <property type="project" value="UniProtKB-ARBA"/>
</dbReference>
<evidence type="ECO:0000256" key="5">
    <source>
        <dbReference type="SAM" id="Coils"/>
    </source>
</evidence>
<dbReference type="InterPro" id="IPR039306">
    <property type="entry name" value="MYOB"/>
</dbReference>
<protein>
    <submittedName>
        <fullName evidence="9">Myosin-binding protein 1-like isoform X1</fullName>
    </submittedName>
</protein>
<feature type="region of interest" description="Disordered" evidence="6">
    <location>
        <begin position="398"/>
        <end position="456"/>
    </location>
</feature>
<evidence type="ECO:0000256" key="6">
    <source>
        <dbReference type="SAM" id="MobiDB-lite"/>
    </source>
</evidence>
<keyword evidence="4 7" id="KW-0472">Membrane</keyword>
<dbReference type="PANTHER" id="PTHR31448">
    <property type="entry name" value="MYOSIN-BINDING PROTEIN 2"/>
    <property type="match status" value="1"/>
</dbReference>
<accession>A0AAQ3QH40</accession>
<dbReference type="PROSITE" id="PS51775">
    <property type="entry name" value="GTD_BINDING"/>
    <property type="match status" value="1"/>
</dbReference>
<evidence type="ECO:0000256" key="1">
    <source>
        <dbReference type="ARBA" id="ARBA00004167"/>
    </source>
</evidence>
<comment type="subcellular location">
    <subcellularLocation>
        <location evidence="1">Membrane</location>
        <topology evidence="1">Single-pass membrane protein</topology>
    </subcellularLocation>
</comment>
<feature type="transmembrane region" description="Helical" evidence="7">
    <location>
        <begin position="21"/>
        <end position="40"/>
    </location>
</feature>
<feature type="domain" description="GTD-binding" evidence="8">
    <location>
        <begin position="671"/>
        <end position="769"/>
    </location>
</feature>
<evidence type="ECO:0000313" key="10">
    <source>
        <dbReference type="Proteomes" id="UP001327560"/>
    </source>
</evidence>
<keyword evidence="5" id="KW-0175">Coiled coil</keyword>
<evidence type="ECO:0000256" key="7">
    <source>
        <dbReference type="SAM" id="Phobius"/>
    </source>
</evidence>
<reference evidence="9 10" key="1">
    <citation type="submission" date="2023-10" db="EMBL/GenBank/DDBJ databases">
        <title>Chromosome-scale genome assembly provides insights into flower coloration mechanisms of Canna indica.</title>
        <authorList>
            <person name="Li C."/>
        </authorList>
    </citation>
    <scope>NUCLEOTIDE SEQUENCE [LARGE SCALE GENOMIC DNA]</scope>
    <source>
        <tissue evidence="9">Flower</tissue>
    </source>
</reference>
<dbReference type="PANTHER" id="PTHR31448:SF32">
    <property type="entry name" value="MYOSIN-BINDING PROTEIN 1"/>
    <property type="match status" value="1"/>
</dbReference>
<evidence type="ECO:0000256" key="4">
    <source>
        <dbReference type="ARBA" id="ARBA00023136"/>
    </source>
</evidence>
<feature type="compositionally biased region" description="Basic and acidic residues" evidence="6">
    <location>
        <begin position="398"/>
        <end position="409"/>
    </location>
</feature>
<evidence type="ECO:0000256" key="3">
    <source>
        <dbReference type="ARBA" id="ARBA00022989"/>
    </source>
</evidence>
<feature type="coiled-coil region" evidence="5">
    <location>
        <begin position="677"/>
        <end position="771"/>
    </location>
</feature>